<accession>A0ABS0YBD1</accession>
<organism evidence="4 5">
    <name type="scientific">Geomonas anaerohicana</name>
    <dbReference type="NCBI Taxonomy" id="2798583"/>
    <lineage>
        <taxon>Bacteria</taxon>
        <taxon>Pseudomonadati</taxon>
        <taxon>Thermodesulfobacteriota</taxon>
        <taxon>Desulfuromonadia</taxon>
        <taxon>Geobacterales</taxon>
        <taxon>Geobacteraceae</taxon>
        <taxon>Geomonas</taxon>
    </lineage>
</organism>
<protein>
    <submittedName>
        <fullName evidence="4">Enoyl-CoA hydratase/isomerase family protein</fullName>
    </submittedName>
</protein>
<keyword evidence="2" id="KW-0456">Lyase</keyword>
<dbReference type="InterPro" id="IPR029045">
    <property type="entry name" value="ClpP/crotonase-like_dom_sf"/>
</dbReference>
<dbReference type="PANTHER" id="PTHR11941:SF54">
    <property type="entry name" value="ENOYL-COA HYDRATASE, MITOCHONDRIAL"/>
    <property type="match status" value="1"/>
</dbReference>
<dbReference type="Proteomes" id="UP000614714">
    <property type="component" value="Unassembled WGS sequence"/>
</dbReference>
<dbReference type="Gene3D" id="1.10.12.10">
    <property type="entry name" value="Lyase 2-enoyl-coa Hydratase, Chain A, domain 2"/>
    <property type="match status" value="1"/>
</dbReference>
<name>A0ABS0YBD1_9BACT</name>
<sequence>MENQNILCEIAEGVATVTVNRPASLNALNSQVLGELECTLYKLEQDSAVRVVILTGAGEKAFVAGADIKEMADMNSYEGHRFALQGQRVMLFMEKMTKPVIAAVNGYALGGGLELALACDVIYASDNAKLGFPEVTLGIIPGFGGTQNLARLIGPNRAKELIYSGRMINAQKALAWGVVNEVVAQAELAAKALDLAREIAKNGSLGVGYAKNAIVNGLNMTKEDGFRYESSLFGVLFATEDQKEGMGAFVEKRKAQFQGK</sequence>
<evidence type="ECO:0000313" key="5">
    <source>
        <dbReference type="Proteomes" id="UP000614714"/>
    </source>
</evidence>
<dbReference type="CDD" id="cd06558">
    <property type="entry name" value="crotonase-like"/>
    <property type="match status" value="1"/>
</dbReference>
<dbReference type="RefSeq" id="WP_199387988.1">
    <property type="nucleotide sequence ID" value="NZ_JAEMHL010000002.1"/>
</dbReference>
<comment type="similarity">
    <text evidence="1 3">Belongs to the enoyl-CoA hydratase/isomerase family.</text>
</comment>
<evidence type="ECO:0000256" key="3">
    <source>
        <dbReference type="RuleBase" id="RU003707"/>
    </source>
</evidence>
<evidence type="ECO:0000256" key="1">
    <source>
        <dbReference type="ARBA" id="ARBA00005254"/>
    </source>
</evidence>
<dbReference type="EMBL" id="JAEMHL010000002">
    <property type="protein sequence ID" value="MBJ6749444.1"/>
    <property type="molecule type" value="Genomic_DNA"/>
</dbReference>
<proteinExistence type="inferred from homology"/>
<reference evidence="4 5" key="1">
    <citation type="submission" date="2020-12" db="EMBL/GenBank/DDBJ databases">
        <title>Geomonas sp. Red421, isolated from paddy soil.</title>
        <authorList>
            <person name="Xu Z."/>
            <person name="Zhang Z."/>
            <person name="Masuda Y."/>
            <person name="Itoh H."/>
            <person name="Senoo K."/>
        </authorList>
    </citation>
    <scope>NUCLEOTIDE SEQUENCE [LARGE SCALE GENOMIC DNA]</scope>
    <source>
        <strain evidence="4 5">Red421</strain>
    </source>
</reference>
<evidence type="ECO:0000256" key="2">
    <source>
        <dbReference type="ARBA" id="ARBA00023239"/>
    </source>
</evidence>
<comment type="caution">
    <text evidence="4">The sequence shown here is derived from an EMBL/GenBank/DDBJ whole genome shotgun (WGS) entry which is preliminary data.</text>
</comment>
<keyword evidence="5" id="KW-1185">Reference proteome</keyword>
<dbReference type="PANTHER" id="PTHR11941">
    <property type="entry name" value="ENOYL-COA HYDRATASE-RELATED"/>
    <property type="match status" value="1"/>
</dbReference>
<evidence type="ECO:0000313" key="4">
    <source>
        <dbReference type="EMBL" id="MBJ6749444.1"/>
    </source>
</evidence>
<gene>
    <name evidence="4" type="ORF">JFN91_04405</name>
</gene>
<dbReference type="Gene3D" id="3.90.226.10">
    <property type="entry name" value="2-enoyl-CoA Hydratase, Chain A, domain 1"/>
    <property type="match status" value="1"/>
</dbReference>
<dbReference type="InterPro" id="IPR001753">
    <property type="entry name" value="Enoyl-CoA_hydra/iso"/>
</dbReference>
<dbReference type="Pfam" id="PF00378">
    <property type="entry name" value="ECH_1"/>
    <property type="match status" value="1"/>
</dbReference>
<dbReference type="PROSITE" id="PS00166">
    <property type="entry name" value="ENOYL_COA_HYDRATASE"/>
    <property type="match status" value="1"/>
</dbReference>
<dbReference type="InterPro" id="IPR014748">
    <property type="entry name" value="Enoyl-CoA_hydra_C"/>
</dbReference>
<dbReference type="InterPro" id="IPR018376">
    <property type="entry name" value="Enoyl-CoA_hyd/isom_CS"/>
</dbReference>
<dbReference type="SUPFAM" id="SSF52096">
    <property type="entry name" value="ClpP/crotonase"/>
    <property type="match status" value="1"/>
</dbReference>